<reference evidence="3" key="1">
    <citation type="submission" date="2017-08" db="EMBL/GenBank/DDBJ databases">
        <title>Mesorhizobium wenxinae sp. nov., a novel rhizobial species isolated from root nodules of chickpea (Cicer arietinum L.).</title>
        <authorList>
            <person name="Zhang J."/>
        </authorList>
    </citation>
    <scope>NUCLEOTIDE SEQUENCE [LARGE SCALE GENOMIC DNA]</scope>
    <source>
        <strain evidence="3">USDA 3392</strain>
    </source>
</reference>
<dbReference type="EMBL" id="NPKI01000051">
    <property type="protein sequence ID" value="PAP97663.1"/>
    <property type="molecule type" value="Genomic_DNA"/>
</dbReference>
<comment type="caution">
    <text evidence="2">The sequence shown here is derived from an EMBL/GenBank/DDBJ whole genome shotgun (WGS) entry which is preliminary data.</text>
</comment>
<organism evidence="2 3">
    <name type="scientific">Mesorhizobium mediterraneum</name>
    <dbReference type="NCBI Taxonomy" id="43617"/>
    <lineage>
        <taxon>Bacteria</taxon>
        <taxon>Pseudomonadati</taxon>
        <taxon>Pseudomonadota</taxon>
        <taxon>Alphaproteobacteria</taxon>
        <taxon>Hyphomicrobiales</taxon>
        <taxon>Phyllobacteriaceae</taxon>
        <taxon>Mesorhizobium</taxon>
    </lineage>
</organism>
<proteinExistence type="predicted"/>
<dbReference type="GO" id="GO:0004519">
    <property type="term" value="F:endonuclease activity"/>
    <property type="evidence" value="ECO:0007669"/>
    <property type="project" value="InterPro"/>
</dbReference>
<dbReference type="GO" id="GO:0003676">
    <property type="term" value="F:nucleic acid binding"/>
    <property type="evidence" value="ECO:0007669"/>
    <property type="project" value="InterPro"/>
</dbReference>
<keyword evidence="3" id="KW-1185">Reference proteome</keyword>
<feature type="domain" description="HNH" evidence="1">
    <location>
        <begin position="56"/>
        <end position="88"/>
    </location>
</feature>
<dbReference type="CDD" id="cd00085">
    <property type="entry name" value="HNHc"/>
    <property type="match status" value="1"/>
</dbReference>
<dbReference type="InterPro" id="IPR002711">
    <property type="entry name" value="HNH"/>
</dbReference>
<accession>A0AB36QYW0</accession>
<dbReference type="Proteomes" id="UP000216215">
    <property type="component" value="Unassembled WGS sequence"/>
</dbReference>
<evidence type="ECO:0000259" key="1">
    <source>
        <dbReference type="Pfam" id="PF01844"/>
    </source>
</evidence>
<protein>
    <recommendedName>
        <fullName evidence="1">HNH domain-containing protein</fullName>
    </recommendedName>
</protein>
<dbReference type="InterPro" id="IPR003615">
    <property type="entry name" value="HNH_nuc"/>
</dbReference>
<sequence>MCQMNNSNKLTKLRTVQAKKQNWRCFYCGFQMWDGDPTLFSERYHLPVRSLNRFRCTAEHLKPRMDGGEDRPENLVAACKFCNQTRHRMGKVLSPATYQRHVRNRITAWKWHPLACHHLLK</sequence>
<dbReference type="AlphaFoldDB" id="A0AB36QYW0"/>
<dbReference type="Gene3D" id="1.10.30.50">
    <property type="match status" value="1"/>
</dbReference>
<dbReference type="Pfam" id="PF01844">
    <property type="entry name" value="HNH"/>
    <property type="match status" value="1"/>
</dbReference>
<evidence type="ECO:0000313" key="2">
    <source>
        <dbReference type="EMBL" id="PAP97663.1"/>
    </source>
</evidence>
<gene>
    <name evidence="2" type="ORF">CIT25_34165</name>
</gene>
<evidence type="ECO:0000313" key="3">
    <source>
        <dbReference type="Proteomes" id="UP000216215"/>
    </source>
</evidence>
<dbReference type="GO" id="GO:0008270">
    <property type="term" value="F:zinc ion binding"/>
    <property type="evidence" value="ECO:0007669"/>
    <property type="project" value="InterPro"/>
</dbReference>
<name>A0AB36QYW0_9HYPH</name>